<proteinExistence type="predicted"/>
<gene>
    <name evidence="2" type="ORF">H8S23_00725</name>
</gene>
<keyword evidence="2" id="KW-0489">Methyltransferase</keyword>
<keyword evidence="2" id="KW-0808">Transferase</keyword>
<dbReference type="RefSeq" id="WP_186886403.1">
    <property type="nucleotide sequence ID" value="NZ_JACONZ010000001.1"/>
</dbReference>
<dbReference type="PANTHER" id="PTHR43861">
    <property type="entry name" value="TRANS-ACONITATE 2-METHYLTRANSFERASE-RELATED"/>
    <property type="match status" value="1"/>
</dbReference>
<evidence type="ECO:0000313" key="2">
    <source>
        <dbReference type="EMBL" id="MBC5580026.1"/>
    </source>
</evidence>
<dbReference type="InterPro" id="IPR025714">
    <property type="entry name" value="Methyltranfer_dom"/>
</dbReference>
<dbReference type="AlphaFoldDB" id="A0A923KUS8"/>
<dbReference type="EMBL" id="JACONZ010000001">
    <property type="protein sequence ID" value="MBC5580026.1"/>
    <property type="molecule type" value="Genomic_DNA"/>
</dbReference>
<sequence length="269" mass="30186">MDLEYVQKKWRHERTGDLSASISAWDSVAQDYVREDGAGMEEDGFLRYLRQKVPLTGTARILDVGCGAGAYAIALAPQAEQVVGVDFSPKMIEAARRSAARAQRTNVSFLERDWHSCPQEEFRGKFDLAFAHTTPAVADYDTLVKMMGASTRYCALCRPARRTDRVFDRLREIAGCAGRGDDAAVAYIFDTVWGHGCDPEVTFCRTVWQSQKTVAEAQTWYLGRLKGLRTLTPAAEEEIARYLEQISVDGVVTERTETTLVNFFWEMDG</sequence>
<dbReference type="GO" id="GO:0008168">
    <property type="term" value="F:methyltransferase activity"/>
    <property type="evidence" value="ECO:0007669"/>
    <property type="project" value="UniProtKB-KW"/>
</dbReference>
<evidence type="ECO:0000259" key="1">
    <source>
        <dbReference type="Pfam" id="PF13847"/>
    </source>
</evidence>
<comment type="caution">
    <text evidence="2">The sequence shown here is derived from an EMBL/GenBank/DDBJ whole genome shotgun (WGS) entry which is preliminary data.</text>
</comment>
<dbReference type="Pfam" id="PF13847">
    <property type="entry name" value="Methyltransf_31"/>
    <property type="match status" value="1"/>
</dbReference>
<accession>A0A923KUS8</accession>
<dbReference type="CDD" id="cd02440">
    <property type="entry name" value="AdoMet_MTases"/>
    <property type="match status" value="1"/>
</dbReference>
<dbReference type="InterPro" id="IPR029063">
    <property type="entry name" value="SAM-dependent_MTases_sf"/>
</dbReference>
<protein>
    <submittedName>
        <fullName evidence="2">Methyltransferase domain-containing protein</fullName>
    </submittedName>
</protein>
<dbReference type="PANTHER" id="PTHR43861:SF1">
    <property type="entry name" value="TRANS-ACONITATE 2-METHYLTRANSFERASE"/>
    <property type="match status" value="1"/>
</dbReference>
<evidence type="ECO:0000313" key="3">
    <source>
        <dbReference type="Proteomes" id="UP000659630"/>
    </source>
</evidence>
<dbReference type="SUPFAM" id="SSF53335">
    <property type="entry name" value="S-adenosyl-L-methionine-dependent methyltransferases"/>
    <property type="match status" value="1"/>
</dbReference>
<organism evidence="2 3">
    <name type="scientific">Anaerofilum hominis</name>
    <dbReference type="NCBI Taxonomy" id="2763016"/>
    <lineage>
        <taxon>Bacteria</taxon>
        <taxon>Bacillati</taxon>
        <taxon>Bacillota</taxon>
        <taxon>Clostridia</taxon>
        <taxon>Eubacteriales</taxon>
        <taxon>Oscillospiraceae</taxon>
        <taxon>Anaerofilum</taxon>
    </lineage>
</organism>
<feature type="domain" description="Methyltransferase" evidence="1">
    <location>
        <begin position="59"/>
        <end position="136"/>
    </location>
</feature>
<name>A0A923KUS8_9FIRM</name>
<reference evidence="2" key="1">
    <citation type="submission" date="2020-08" db="EMBL/GenBank/DDBJ databases">
        <title>Genome public.</title>
        <authorList>
            <person name="Liu C."/>
            <person name="Sun Q."/>
        </authorList>
    </citation>
    <scope>NUCLEOTIDE SEQUENCE</scope>
    <source>
        <strain evidence="2">BX8</strain>
    </source>
</reference>
<dbReference type="Gene3D" id="3.40.50.150">
    <property type="entry name" value="Vaccinia Virus protein VP39"/>
    <property type="match status" value="1"/>
</dbReference>
<keyword evidence="3" id="KW-1185">Reference proteome</keyword>
<dbReference type="Proteomes" id="UP000659630">
    <property type="component" value="Unassembled WGS sequence"/>
</dbReference>
<dbReference type="GO" id="GO:0032259">
    <property type="term" value="P:methylation"/>
    <property type="evidence" value="ECO:0007669"/>
    <property type="project" value="UniProtKB-KW"/>
</dbReference>